<gene>
    <name evidence="4" type="ORF">DCAF_LOCUS16880</name>
</gene>
<dbReference type="PROSITE" id="PS00108">
    <property type="entry name" value="PROTEIN_KINASE_ST"/>
    <property type="match status" value="1"/>
</dbReference>
<dbReference type="Proteomes" id="UP001314170">
    <property type="component" value="Unassembled WGS sequence"/>
</dbReference>
<dbReference type="SUPFAM" id="SSF56112">
    <property type="entry name" value="Protein kinase-like (PK-like)"/>
    <property type="match status" value="1"/>
</dbReference>
<dbReference type="GO" id="GO:0004672">
    <property type="term" value="F:protein kinase activity"/>
    <property type="evidence" value="ECO:0007669"/>
    <property type="project" value="InterPro"/>
</dbReference>
<dbReference type="AlphaFoldDB" id="A0AAV1S1Z1"/>
<sequence>MLGQGERMLGQRGTGCVHEGFLKNPNAKVVVKRIYRGYKHAKEVFTTELSIMSQLEHRNIMPLISWSNDGGEFLLVYGYMSNGSLDNHLLGNGMQLPRKARFNIALDLSSALHYLHQESEKCVLHRDIKSANVMLDSKINVKLGVFGAPMFLDHPDLALQTRKMVGTLDFVAPEYYYQGREACGIRKHKDEESQLGLVDWVRELYGAWNVLQAADERLNVDFNKHEMACLLVAVLWCAHPIAKQRPKISQAIENQGFPPSLLSLEIGSQLSTILCHWRAQAQWTDISVSSWPSTAHMPAKPTST</sequence>
<dbReference type="InterPro" id="IPR011009">
    <property type="entry name" value="Kinase-like_dom_sf"/>
</dbReference>
<keyword evidence="5" id="KW-1185">Reference proteome</keyword>
<dbReference type="Gene3D" id="1.10.510.10">
    <property type="entry name" value="Transferase(Phosphotransferase) domain 1"/>
    <property type="match status" value="2"/>
</dbReference>
<dbReference type="Pfam" id="PF00069">
    <property type="entry name" value="Pkinase"/>
    <property type="match status" value="1"/>
</dbReference>
<evidence type="ECO:0000313" key="5">
    <source>
        <dbReference type="Proteomes" id="UP001314170"/>
    </source>
</evidence>
<comment type="caution">
    <text evidence="4">The sequence shown here is derived from an EMBL/GenBank/DDBJ whole genome shotgun (WGS) entry which is preliminary data.</text>
</comment>
<dbReference type="InterPro" id="IPR050528">
    <property type="entry name" value="L-type_Lectin-RKs"/>
</dbReference>
<dbReference type="InterPro" id="IPR008271">
    <property type="entry name" value="Ser/Thr_kinase_AS"/>
</dbReference>
<dbReference type="EMBL" id="CAWUPB010001160">
    <property type="protein sequence ID" value="CAK7342608.1"/>
    <property type="molecule type" value="Genomic_DNA"/>
</dbReference>
<reference evidence="4 5" key="1">
    <citation type="submission" date="2024-01" db="EMBL/GenBank/DDBJ databases">
        <authorList>
            <person name="Waweru B."/>
        </authorList>
    </citation>
    <scope>NUCLEOTIDE SEQUENCE [LARGE SCALE GENOMIC DNA]</scope>
</reference>
<accession>A0AAV1S1Z1</accession>
<organism evidence="4 5">
    <name type="scientific">Dovyalis caffra</name>
    <dbReference type="NCBI Taxonomy" id="77055"/>
    <lineage>
        <taxon>Eukaryota</taxon>
        <taxon>Viridiplantae</taxon>
        <taxon>Streptophyta</taxon>
        <taxon>Embryophyta</taxon>
        <taxon>Tracheophyta</taxon>
        <taxon>Spermatophyta</taxon>
        <taxon>Magnoliopsida</taxon>
        <taxon>eudicotyledons</taxon>
        <taxon>Gunneridae</taxon>
        <taxon>Pentapetalae</taxon>
        <taxon>rosids</taxon>
        <taxon>fabids</taxon>
        <taxon>Malpighiales</taxon>
        <taxon>Salicaceae</taxon>
        <taxon>Flacourtieae</taxon>
        <taxon>Dovyalis</taxon>
    </lineage>
</organism>
<dbReference type="Gene3D" id="3.30.200.20">
    <property type="entry name" value="Phosphorylase Kinase, domain 1"/>
    <property type="match status" value="1"/>
</dbReference>
<protein>
    <recommendedName>
        <fullName evidence="3">Protein kinase domain-containing protein</fullName>
    </recommendedName>
</protein>
<evidence type="ECO:0000256" key="2">
    <source>
        <dbReference type="ARBA" id="ARBA00022840"/>
    </source>
</evidence>
<evidence type="ECO:0000256" key="1">
    <source>
        <dbReference type="ARBA" id="ARBA00022741"/>
    </source>
</evidence>
<evidence type="ECO:0000313" key="4">
    <source>
        <dbReference type="EMBL" id="CAK7342608.1"/>
    </source>
</evidence>
<dbReference type="InterPro" id="IPR000719">
    <property type="entry name" value="Prot_kinase_dom"/>
</dbReference>
<dbReference type="SMART" id="SM00220">
    <property type="entry name" value="S_TKc"/>
    <property type="match status" value="1"/>
</dbReference>
<proteinExistence type="predicted"/>
<keyword evidence="2" id="KW-0067">ATP-binding</keyword>
<feature type="domain" description="Protein kinase" evidence="3">
    <location>
        <begin position="3"/>
        <end position="257"/>
    </location>
</feature>
<name>A0AAV1S1Z1_9ROSI</name>
<evidence type="ECO:0000259" key="3">
    <source>
        <dbReference type="PROSITE" id="PS50011"/>
    </source>
</evidence>
<dbReference type="PANTHER" id="PTHR27007">
    <property type="match status" value="1"/>
</dbReference>
<keyword evidence="1" id="KW-0547">Nucleotide-binding</keyword>
<dbReference type="PROSITE" id="PS50011">
    <property type="entry name" value="PROTEIN_KINASE_DOM"/>
    <property type="match status" value="1"/>
</dbReference>
<dbReference type="GO" id="GO:0005524">
    <property type="term" value="F:ATP binding"/>
    <property type="evidence" value="ECO:0007669"/>
    <property type="project" value="UniProtKB-KW"/>
</dbReference>